<keyword evidence="4" id="KW-0472">Membrane</keyword>
<dbReference type="Gene3D" id="1.10.8.430">
    <property type="entry name" value="Helical domain of apoptotic protease-activating factors"/>
    <property type="match status" value="1"/>
</dbReference>
<dbReference type="Gene3D" id="3.40.50.10140">
    <property type="entry name" value="Toll/interleukin-1 receptor homology (TIR) domain"/>
    <property type="match status" value="1"/>
</dbReference>
<dbReference type="InterPro" id="IPR027417">
    <property type="entry name" value="P-loop_NTPase"/>
</dbReference>
<dbReference type="InterPro" id="IPR032675">
    <property type="entry name" value="LRR_dom_sf"/>
</dbReference>
<keyword evidence="2" id="KW-0677">Repeat</keyword>
<dbReference type="Pfam" id="PF01582">
    <property type="entry name" value="TIR"/>
    <property type="match status" value="1"/>
</dbReference>
<keyword evidence="1" id="KW-0433">Leucine-rich repeat</keyword>
<dbReference type="Pfam" id="PF00931">
    <property type="entry name" value="NB-ARC"/>
    <property type="match status" value="1"/>
</dbReference>
<feature type="domain" description="TIR" evidence="5">
    <location>
        <begin position="37"/>
        <end position="201"/>
    </location>
</feature>
<protein>
    <recommendedName>
        <fullName evidence="5">TIR domain-containing protein</fullName>
    </recommendedName>
</protein>
<evidence type="ECO:0000259" key="5">
    <source>
        <dbReference type="PROSITE" id="PS50104"/>
    </source>
</evidence>
<organism evidence="6 7">
    <name type="scientific">Brassica cretica</name>
    <name type="common">Mustard</name>
    <dbReference type="NCBI Taxonomy" id="69181"/>
    <lineage>
        <taxon>Eukaryota</taxon>
        <taxon>Viridiplantae</taxon>
        <taxon>Streptophyta</taxon>
        <taxon>Embryophyta</taxon>
        <taxon>Tracheophyta</taxon>
        <taxon>Spermatophyta</taxon>
        <taxon>Magnoliopsida</taxon>
        <taxon>eudicotyledons</taxon>
        <taxon>Gunneridae</taxon>
        <taxon>Pentapetalae</taxon>
        <taxon>rosids</taxon>
        <taxon>malvids</taxon>
        <taxon>Brassicales</taxon>
        <taxon>Brassicaceae</taxon>
        <taxon>Brassiceae</taxon>
        <taxon>Brassica</taxon>
    </lineage>
</organism>
<dbReference type="InterPro" id="IPR035897">
    <property type="entry name" value="Toll_tir_struct_dom_sf"/>
</dbReference>
<evidence type="ECO:0000256" key="4">
    <source>
        <dbReference type="SAM" id="Phobius"/>
    </source>
</evidence>
<dbReference type="PROSITE" id="PS50104">
    <property type="entry name" value="TIR"/>
    <property type="match status" value="1"/>
</dbReference>
<comment type="caution">
    <text evidence="6">The sequence shown here is derived from an EMBL/GenBank/DDBJ whole genome shotgun (WGS) entry which is preliminary data.</text>
</comment>
<evidence type="ECO:0000256" key="1">
    <source>
        <dbReference type="ARBA" id="ARBA00022614"/>
    </source>
</evidence>
<dbReference type="SUPFAM" id="SSF52540">
    <property type="entry name" value="P-loop containing nucleoside triphosphate hydrolases"/>
    <property type="match status" value="1"/>
</dbReference>
<proteinExistence type="predicted"/>
<dbReference type="InterPro" id="IPR042197">
    <property type="entry name" value="Apaf_helical"/>
</dbReference>
<dbReference type="InterPro" id="IPR000157">
    <property type="entry name" value="TIR_dom"/>
</dbReference>
<accession>A0ABQ7D1K5</accession>
<evidence type="ECO:0000313" key="7">
    <source>
        <dbReference type="Proteomes" id="UP000266723"/>
    </source>
</evidence>
<evidence type="ECO:0000313" key="6">
    <source>
        <dbReference type="EMBL" id="KAF3566292.1"/>
    </source>
</evidence>
<dbReference type="SUPFAM" id="SSF52058">
    <property type="entry name" value="L domain-like"/>
    <property type="match status" value="1"/>
</dbReference>
<dbReference type="SMART" id="SM00382">
    <property type="entry name" value="AAA"/>
    <property type="match status" value="1"/>
</dbReference>
<keyword evidence="3" id="KW-0520">NAD</keyword>
<keyword evidence="4" id="KW-1133">Transmembrane helix</keyword>
<dbReference type="InterPro" id="IPR003593">
    <property type="entry name" value="AAA+_ATPase"/>
</dbReference>
<dbReference type="Proteomes" id="UP000266723">
    <property type="component" value="Unassembled WGS sequence"/>
</dbReference>
<dbReference type="InterPro" id="IPR058192">
    <property type="entry name" value="WHD_ROQ1-like"/>
</dbReference>
<dbReference type="Gene3D" id="3.80.10.10">
    <property type="entry name" value="Ribonuclease Inhibitor"/>
    <property type="match status" value="2"/>
</dbReference>
<keyword evidence="7" id="KW-1185">Reference proteome</keyword>
<dbReference type="InterPro" id="IPR002182">
    <property type="entry name" value="NB-ARC"/>
</dbReference>
<dbReference type="EMBL" id="QGKV02000759">
    <property type="protein sequence ID" value="KAF3566292.1"/>
    <property type="molecule type" value="Genomic_DNA"/>
</dbReference>
<evidence type="ECO:0000256" key="2">
    <source>
        <dbReference type="ARBA" id="ARBA00022737"/>
    </source>
</evidence>
<gene>
    <name evidence="6" type="ORF">DY000_02012315</name>
</gene>
<sequence length="1057" mass="120856">QPTKVTSSSYASSSRDFYRYSNFMASSSSSSSLPRTWRYRVFTSFHGPDVRKTFLTHLRKQFTSNGISMFDDQGIERGHTIAPALTQAIRESRISIVVFTKNYASSSWCLDELLGILKCREEMGQIVMTIFYGVDPSHVRKQTGDFGKVFKKTCSGKTEEEKQRWSQALTVVGNIAGEHFLNWDKESEMIEKIARDVSNKLNITISRDFEDMVGIEKHLDKMQSLLHSDEDGAMFVGICGPAGIGKTTIARALHCRFSSGFQLTCFMENLRGSCNSGIDEYGLKLRLQELLLSKIFNQNGMRIYHLGAIKERLCDLKVLIVLDDVDHLKQLEALADETNWFGPGSRVIVTTEDQEILEQHDISNTYHVEFPTQVDARQIFCRFAFRQLSAPHGFEKLVERVVNLCSNLPLGLRVMGSSLRRKKVDDWEGILQRLENSLNRDIEGVLRVGYDNLHKDDQFLFQLIACFFNYQDDDRVKAMLVDSNLDVRLGLKTLSYKSLIQISAEGTIVMHKLLQQVGREAVHLQEPRKRQILIDAHQICDVLENDYDSTSVMGISFDTSTIPNGVYISAQAFRRMRDLRFLSIYETRRDPNDRVHLPEDMSFPPLLRLLHWEVYPGKCLPHTLRPEHLVELCFVNSKLEKLWQGIQPLTNLKKMDLSGSLSLKEVPDLSNATHLKRLNLTGCWSLVEIPSSIGDLHKLEELEINLCISLQVFPCHLNLASLETLKMVGCWQLRKIPYVLTNIKSLVIGDTMLEEFPESVRLWSHLQSLHIYGSLLTVPLLETTLQEFSVATVERIPDWIKDLNGLKFLYIAGCPKLASLPELPSSLKKVTVDNCESLETVCFPFGTPTTYFLYFPNCFKLCLEAKRVITQQSFRAYFPGKEMPAEFHDHRGVGSSLTIRPAICKFRICLVLSPKPDMEEDYFELMFRIRVKCCPSDEDMLWLVLPKIRGGHLFIFQAEFVEHHEEMVFKFSTSSHEVDVTECGVQVLTDETNIKYESCSEQVSEDGDDVLSNDKSNGCDEPRVKIFKGYTMFLSLVFTFVLSLISSLILYRFLKKH</sequence>
<dbReference type="Gene3D" id="3.40.50.300">
    <property type="entry name" value="P-loop containing nucleotide triphosphate hydrolases"/>
    <property type="match status" value="1"/>
</dbReference>
<dbReference type="SMART" id="SM00255">
    <property type="entry name" value="TIR"/>
    <property type="match status" value="1"/>
</dbReference>
<evidence type="ECO:0000256" key="3">
    <source>
        <dbReference type="ARBA" id="ARBA00023027"/>
    </source>
</evidence>
<dbReference type="SUPFAM" id="SSF52200">
    <property type="entry name" value="Toll/Interleukin receptor TIR domain"/>
    <property type="match status" value="1"/>
</dbReference>
<feature type="non-terminal residue" evidence="6">
    <location>
        <position position="1"/>
    </location>
</feature>
<dbReference type="PRINTS" id="PR00364">
    <property type="entry name" value="DISEASERSIST"/>
</dbReference>
<reference evidence="6 7" key="1">
    <citation type="journal article" date="2020" name="BMC Genomics">
        <title>Intraspecific diversification of the crop wild relative Brassica cretica Lam. using demographic model selection.</title>
        <authorList>
            <person name="Kioukis A."/>
            <person name="Michalopoulou V.A."/>
            <person name="Briers L."/>
            <person name="Pirintsos S."/>
            <person name="Studholme D.J."/>
            <person name="Pavlidis P."/>
            <person name="Sarris P.F."/>
        </authorList>
    </citation>
    <scope>NUCLEOTIDE SEQUENCE [LARGE SCALE GENOMIC DNA]</scope>
    <source>
        <strain evidence="7">cv. PFS-1207/04</strain>
    </source>
</reference>
<keyword evidence="4" id="KW-0812">Transmembrane</keyword>
<feature type="transmembrane region" description="Helical" evidence="4">
    <location>
        <begin position="1032"/>
        <end position="1054"/>
    </location>
</feature>
<dbReference type="PANTHER" id="PTHR11017">
    <property type="entry name" value="LEUCINE-RICH REPEAT-CONTAINING PROTEIN"/>
    <property type="match status" value="1"/>
</dbReference>
<dbReference type="Pfam" id="PF23282">
    <property type="entry name" value="WHD_ROQ1"/>
    <property type="match status" value="1"/>
</dbReference>
<name>A0ABQ7D1K5_BRACR</name>
<dbReference type="PANTHER" id="PTHR11017:SF225">
    <property type="entry name" value="ADP-RIBOSYL CYCLASE_CYCLIC ADP-RIBOSE HYDROLASE-RELATED"/>
    <property type="match status" value="1"/>
</dbReference>
<dbReference type="InterPro" id="IPR044974">
    <property type="entry name" value="Disease_R_plants"/>
</dbReference>